<accession>A0A0L0DXK3</accession>
<dbReference type="PANTHER" id="PTHR46593">
    <property type="entry name" value="TRANSMEMBRANE PROTEIN 64"/>
    <property type="match status" value="1"/>
</dbReference>
<keyword evidence="1" id="KW-0472">Membrane</keyword>
<dbReference type="Pfam" id="PF09335">
    <property type="entry name" value="VTT_dom"/>
    <property type="match status" value="1"/>
</dbReference>
<keyword evidence="1" id="KW-0812">Transmembrane</keyword>
<dbReference type="Proteomes" id="UP000054408">
    <property type="component" value="Unassembled WGS sequence"/>
</dbReference>
<evidence type="ECO:0000313" key="3">
    <source>
        <dbReference type="EMBL" id="KNC56263.1"/>
    </source>
</evidence>
<feature type="transmembrane region" description="Helical" evidence="1">
    <location>
        <begin position="38"/>
        <end position="57"/>
    </location>
</feature>
<dbReference type="GO" id="GO:0051480">
    <property type="term" value="P:regulation of cytosolic calcium ion concentration"/>
    <property type="evidence" value="ECO:0007669"/>
    <property type="project" value="TreeGrafter"/>
</dbReference>
<dbReference type="GO" id="GO:0005783">
    <property type="term" value="C:endoplasmic reticulum"/>
    <property type="evidence" value="ECO:0007669"/>
    <property type="project" value="TreeGrafter"/>
</dbReference>
<evidence type="ECO:0000313" key="4">
    <source>
        <dbReference type="Proteomes" id="UP000054408"/>
    </source>
</evidence>
<dbReference type="eggNOG" id="KOG3140">
    <property type="taxonomic scope" value="Eukaryota"/>
</dbReference>
<dbReference type="InterPro" id="IPR053069">
    <property type="entry name" value="TVP38/TMEM64"/>
</dbReference>
<dbReference type="EMBL" id="GL349441">
    <property type="protein sequence ID" value="KNC56263.1"/>
    <property type="molecule type" value="Genomic_DNA"/>
</dbReference>
<keyword evidence="4" id="KW-1185">Reference proteome</keyword>
<dbReference type="AlphaFoldDB" id="A0A0L0DXK3"/>
<proteinExistence type="predicted"/>
<feature type="domain" description="VTT" evidence="2">
    <location>
        <begin position="19"/>
        <end position="133"/>
    </location>
</feature>
<feature type="transmembrane region" description="Helical" evidence="1">
    <location>
        <begin position="153"/>
        <end position="174"/>
    </location>
</feature>
<dbReference type="PANTHER" id="PTHR46593:SF1">
    <property type="entry name" value="TRANSMEMBRANE PROTEIN 64"/>
    <property type="match status" value="1"/>
</dbReference>
<gene>
    <name evidence="3" type="ORF">AMSG_02232</name>
</gene>
<feature type="transmembrane region" description="Helical" evidence="1">
    <location>
        <begin position="12"/>
        <end position="32"/>
    </location>
</feature>
<dbReference type="GeneID" id="25561924"/>
<sequence length="228" mass="23363">MLDIILAISPPLPIAFVYSFTALGAAFIYGFLGGLAVIAAAATVGTVVSIAATRLLLRDWLYASLAAKPTLASIVEALNARGFVLTFVFRLAPLPYGLSNGILAVARLPYPLTLLAALGGSAPKQIMLAVVGSRLSALSDVISSSSSSDPLEIFALALQMTAALATMVAVSYLANKSIASAVHDSQRTRDADNLVAVELGNDIDELGTGESEELVLGSIGSLSLSIGG</sequence>
<name>A0A0L0DXK3_THETB</name>
<protein>
    <recommendedName>
        <fullName evidence="2">VTT domain-containing protein</fullName>
    </recommendedName>
</protein>
<dbReference type="OrthoDB" id="166803at2759"/>
<dbReference type="RefSeq" id="XP_013760785.1">
    <property type="nucleotide sequence ID" value="XM_013905331.1"/>
</dbReference>
<dbReference type="STRING" id="461836.A0A0L0DXK3"/>
<keyword evidence="1" id="KW-1133">Transmembrane helix</keyword>
<reference evidence="3 4" key="1">
    <citation type="submission" date="2010-05" db="EMBL/GenBank/DDBJ databases">
        <title>The Genome Sequence of Thecamonas trahens ATCC 50062.</title>
        <authorList>
            <consortium name="The Broad Institute Genome Sequencing Platform"/>
            <person name="Russ C."/>
            <person name="Cuomo C."/>
            <person name="Shea T."/>
            <person name="Young S.K."/>
            <person name="Zeng Q."/>
            <person name="Koehrsen M."/>
            <person name="Haas B."/>
            <person name="Borodovsky M."/>
            <person name="Guigo R."/>
            <person name="Alvarado L."/>
            <person name="Berlin A."/>
            <person name="Bochicchio J."/>
            <person name="Borenstein D."/>
            <person name="Chapman S."/>
            <person name="Chen Z."/>
            <person name="Freedman E."/>
            <person name="Gellesch M."/>
            <person name="Goldberg J."/>
            <person name="Griggs A."/>
            <person name="Gujja S."/>
            <person name="Heilman E."/>
            <person name="Heiman D."/>
            <person name="Hepburn T."/>
            <person name="Howarth C."/>
            <person name="Jen D."/>
            <person name="Larson L."/>
            <person name="Mehta T."/>
            <person name="Park D."/>
            <person name="Pearson M."/>
            <person name="Roberts A."/>
            <person name="Saif S."/>
            <person name="Shenoy N."/>
            <person name="Sisk P."/>
            <person name="Stolte C."/>
            <person name="Sykes S."/>
            <person name="Thomson T."/>
            <person name="Walk T."/>
            <person name="White J."/>
            <person name="Yandava C."/>
            <person name="Burger G."/>
            <person name="Gray M.W."/>
            <person name="Holland P.W.H."/>
            <person name="King N."/>
            <person name="Lang F.B.F."/>
            <person name="Roger A.J."/>
            <person name="Ruiz-Trillo I."/>
            <person name="Lander E."/>
            <person name="Nusbaum C."/>
        </authorList>
    </citation>
    <scope>NUCLEOTIDE SEQUENCE [LARGE SCALE GENOMIC DNA]</scope>
    <source>
        <strain evidence="3 4">ATCC 50062</strain>
    </source>
</reference>
<evidence type="ECO:0000256" key="1">
    <source>
        <dbReference type="SAM" id="Phobius"/>
    </source>
</evidence>
<evidence type="ECO:0000259" key="2">
    <source>
        <dbReference type="Pfam" id="PF09335"/>
    </source>
</evidence>
<dbReference type="InterPro" id="IPR032816">
    <property type="entry name" value="VTT_dom"/>
</dbReference>
<organism evidence="3 4">
    <name type="scientific">Thecamonas trahens ATCC 50062</name>
    <dbReference type="NCBI Taxonomy" id="461836"/>
    <lineage>
        <taxon>Eukaryota</taxon>
        <taxon>Apusozoa</taxon>
        <taxon>Apusomonadida</taxon>
        <taxon>Apusomonadidae</taxon>
        <taxon>Thecamonas</taxon>
    </lineage>
</organism>